<evidence type="ECO:0000256" key="15">
    <source>
        <dbReference type="SAM" id="SignalP"/>
    </source>
</evidence>
<dbReference type="FunFam" id="3.40.630.10:FF:000165">
    <property type="entry name" value="Glucan 1,4-alpha-glucosidase, putative"/>
    <property type="match status" value="1"/>
</dbReference>
<dbReference type="PRINTS" id="PR00765">
    <property type="entry name" value="CRBOXYPTASEA"/>
</dbReference>
<dbReference type="PROSITE" id="PS52035">
    <property type="entry name" value="PEPTIDASE_M14"/>
    <property type="match status" value="1"/>
</dbReference>
<sequence length="430" mass="47501">MRVQSAITALAVLVTTVAAEDRVSYDGYKVFRIDTHDNSEEIHRLIDGLHAVEVSCGESDHFELAVAPEDVEAFQALGLDASLLSEDLSVDLELEGPVESFYESEESNYTIEVRQQALPALSWFSSYRPYADHATFFSQMQAAFPQNSRIFNVGNSHQGRSIYGIHLWGPNGQGNRPAIYFHGTVHAREWISAPVVEYLTWQLINGYRNNDALVRSFFNKYDFYIVPFVNPDGFVHTQSSDRLWRKNRQPRSGTSCVGTDGNRNWNFQWSTPGGASTSPCSETYRGQAAGDTPEIRALTTFTNSLRTRGIKLFIDWHSYGQYILLPYGYNCQARAPNHNAQMSVAAGYSSAIRAVSGTRFTYGPSCSTLYATTGSSPDYMGGAMGAEYAWTVELRPGPGSGSSGFVLPAGQIAASGAEQWEGIKYVLNTI</sequence>
<evidence type="ECO:0000256" key="4">
    <source>
        <dbReference type="ARBA" id="ARBA00005988"/>
    </source>
</evidence>
<evidence type="ECO:0000259" key="16">
    <source>
        <dbReference type="PROSITE" id="PS52035"/>
    </source>
</evidence>
<keyword evidence="9" id="KW-0378">Hydrolase</keyword>
<keyword evidence="6" id="KW-0645">Protease</keyword>
<dbReference type="GO" id="GO:0008270">
    <property type="term" value="F:zinc ion binding"/>
    <property type="evidence" value="ECO:0007669"/>
    <property type="project" value="InterPro"/>
</dbReference>
<name>A0A3N2PWQ7_SODAK</name>
<gene>
    <name evidence="17" type="ORF">SODALDRAFT_332391</name>
</gene>
<comment type="subcellular location">
    <subcellularLocation>
        <location evidence="3">Secreted</location>
    </subcellularLocation>
</comment>
<dbReference type="Gene3D" id="3.40.630.10">
    <property type="entry name" value="Zn peptidases"/>
    <property type="match status" value="1"/>
</dbReference>
<dbReference type="SUPFAM" id="SSF53187">
    <property type="entry name" value="Zn-dependent exopeptidases"/>
    <property type="match status" value="1"/>
</dbReference>
<dbReference type="CDD" id="cd03860">
    <property type="entry name" value="M14_CP_A-B_like"/>
    <property type="match status" value="1"/>
</dbReference>
<keyword evidence="17" id="KW-0121">Carboxypeptidase</keyword>
<dbReference type="GeneID" id="39580172"/>
<evidence type="ECO:0000256" key="10">
    <source>
        <dbReference type="ARBA" id="ARBA00022833"/>
    </source>
</evidence>
<dbReference type="Proteomes" id="UP000272025">
    <property type="component" value="Unassembled WGS sequence"/>
</dbReference>
<evidence type="ECO:0000256" key="11">
    <source>
        <dbReference type="ARBA" id="ARBA00023026"/>
    </source>
</evidence>
<dbReference type="OrthoDB" id="3626597at2759"/>
<evidence type="ECO:0000256" key="3">
    <source>
        <dbReference type="ARBA" id="ARBA00004613"/>
    </source>
</evidence>
<evidence type="ECO:0000256" key="7">
    <source>
        <dbReference type="ARBA" id="ARBA00022723"/>
    </source>
</evidence>
<evidence type="ECO:0000256" key="12">
    <source>
        <dbReference type="ARBA" id="ARBA00023049"/>
    </source>
</evidence>
<comment type="function">
    <text evidence="2">Extracellular metalloprotease that contributes to pathogenicity.</text>
</comment>
<dbReference type="AlphaFoldDB" id="A0A3N2PWQ7"/>
<evidence type="ECO:0000256" key="13">
    <source>
        <dbReference type="ARBA" id="ARBA00023145"/>
    </source>
</evidence>
<dbReference type="InterPro" id="IPR057246">
    <property type="entry name" value="CARBOXYPEPT_ZN_1"/>
</dbReference>
<keyword evidence="12" id="KW-0482">Metalloprotease</keyword>
<keyword evidence="18" id="KW-1185">Reference proteome</keyword>
<dbReference type="GO" id="GO:0004181">
    <property type="term" value="F:metallocarboxypeptidase activity"/>
    <property type="evidence" value="ECO:0007669"/>
    <property type="project" value="InterPro"/>
</dbReference>
<evidence type="ECO:0000256" key="14">
    <source>
        <dbReference type="PROSITE-ProRule" id="PRU01379"/>
    </source>
</evidence>
<keyword evidence="13" id="KW-0865">Zymogen</keyword>
<keyword evidence="10" id="KW-0862">Zinc</keyword>
<comment type="similarity">
    <text evidence="4 14">Belongs to the peptidase M14 family.</text>
</comment>
<feature type="signal peptide" evidence="15">
    <location>
        <begin position="1"/>
        <end position="19"/>
    </location>
</feature>
<evidence type="ECO:0000313" key="18">
    <source>
        <dbReference type="Proteomes" id="UP000272025"/>
    </source>
</evidence>
<comment type="cofactor">
    <cofactor evidence="1">
        <name>Zn(2+)</name>
        <dbReference type="ChEBI" id="CHEBI:29105"/>
    </cofactor>
</comment>
<evidence type="ECO:0000256" key="6">
    <source>
        <dbReference type="ARBA" id="ARBA00022670"/>
    </source>
</evidence>
<dbReference type="GO" id="GO:0006508">
    <property type="term" value="P:proteolysis"/>
    <property type="evidence" value="ECO:0007669"/>
    <property type="project" value="UniProtKB-KW"/>
</dbReference>
<dbReference type="PROSITE" id="PS00132">
    <property type="entry name" value="CARBOXYPEPT_ZN_1"/>
    <property type="match status" value="1"/>
</dbReference>
<organism evidence="17 18">
    <name type="scientific">Sodiomyces alkalinus (strain CBS 110278 / VKM F-3762 / F11)</name>
    <name type="common">Alkaliphilic filamentous fungus</name>
    <dbReference type="NCBI Taxonomy" id="1314773"/>
    <lineage>
        <taxon>Eukaryota</taxon>
        <taxon>Fungi</taxon>
        <taxon>Dikarya</taxon>
        <taxon>Ascomycota</taxon>
        <taxon>Pezizomycotina</taxon>
        <taxon>Sordariomycetes</taxon>
        <taxon>Hypocreomycetidae</taxon>
        <taxon>Glomerellales</taxon>
        <taxon>Plectosphaerellaceae</taxon>
        <taxon>Sodiomyces</taxon>
    </lineage>
</organism>
<evidence type="ECO:0000256" key="8">
    <source>
        <dbReference type="ARBA" id="ARBA00022729"/>
    </source>
</evidence>
<dbReference type="EMBL" id="ML119054">
    <property type="protein sequence ID" value="ROT38951.1"/>
    <property type="molecule type" value="Genomic_DNA"/>
</dbReference>
<feature type="domain" description="Peptidase M14" evidence="16">
    <location>
        <begin position="126"/>
        <end position="430"/>
    </location>
</feature>
<dbReference type="GO" id="GO:0005576">
    <property type="term" value="C:extracellular region"/>
    <property type="evidence" value="ECO:0007669"/>
    <property type="project" value="UniProtKB-SubCell"/>
</dbReference>
<protein>
    <submittedName>
        <fullName evidence="17">Zinc carboxypeptidase A</fullName>
    </submittedName>
</protein>
<dbReference type="PANTHER" id="PTHR11705">
    <property type="entry name" value="PROTEASE FAMILY M14 CARBOXYPEPTIDASE A,B"/>
    <property type="match status" value="1"/>
</dbReference>
<dbReference type="SUPFAM" id="SSF54897">
    <property type="entry name" value="Protease propeptides/inhibitors"/>
    <property type="match status" value="1"/>
</dbReference>
<dbReference type="SMART" id="SM00631">
    <property type="entry name" value="Zn_pept"/>
    <property type="match status" value="1"/>
</dbReference>
<feature type="chain" id="PRO_5017978008" evidence="15">
    <location>
        <begin position="20"/>
        <end position="430"/>
    </location>
</feature>
<dbReference type="STRING" id="1314773.A0A3N2PWQ7"/>
<dbReference type="Pfam" id="PF00246">
    <property type="entry name" value="Peptidase_M14"/>
    <property type="match status" value="1"/>
</dbReference>
<keyword evidence="5" id="KW-0964">Secreted</keyword>
<dbReference type="InterPro" id="IPR000834">
    <property type="entry name" value="Peptidase_M14"/>
</dbReference>
<evidence type="ECO:0000313" key="17">
    <source>
        <dbReference type="EMBL" id="ROT38951.1"/>
    </source>
</evidence>
<dbReference type="PANTHER" id="PTHR11705:SF143">
    <property type="entry name" value="SLL0236 PROTEIN"/>
    <property type="match status" value="1"/>
</dbReference>
<proteinExistence type="inferred from homology"/>
<accession>A0A3N2PWQ7</accession>
<evidence type="ECO:0000256" key="1">
    <source>
        <dbReference type="ARBA" id="ARBA00001947"/>
    </source>
</evidence>
<feature type="active site" description="Proton donor/acceptor" evidence="14">
    <location>
        <position position="393"/>
    </location>
</feature>
<evidence type="ECO:0000256" key="9">
    <source>
        <dbReference type="ARBA" id="ARBA00022801"/>
    </source>
</evidence>
<evidence type="ECO:0000256" key="5">
    <source>
        <dbReference type="ARBA" id="ARBA00022525"/>
    </source>
</evidence>
<keyword evidence="11" id="KW-0843">Virulence</keyword>
<dbReference type="RefSeq" id="XP_028466757.1">
    <property type="nucleotide sequence ID" value="XM_028611694.1"/>
</dbReference>
<keyword evidence="7" id="KW-0479">Metal-binding</keyword>
<reference evidence="17 18" key="1">
    <citation type="journal article" date="2018" name="Mol. Ecol.">
        <title>The obligate alkalophilic soda-lake fungus Sodiomyces alkalinus has shifted to a protein diet.</title>
        <authorList>
            <person name="Grum-Grzhimaylo A.A."/>
            <person name="Falkoski D.L."/>
            <person name="van den Heuvel J."/>
            <person name="Valero-Jimenez C.A."/>
            <person name="Min B."/>
            <person name="Choi I.G."/>
            <person name="Lipzen A."/>
            <person name="Daum C.G."/>
            <person name="Aanen D.K."/>
            <person name="Tsang A."/>
            <person name="Henrissat B."/>
            <person name="Bilanenko E.N."/>
            <person name="de Vries R.P."/>
            <person name="van Kan J.A.L."/>
            <person name="Grigoriev I.V."/>
            <person name="Debets A.J.M."/>
        </authorList>
    </citation>
    <scope>NUCLEOTIDE SEQUENCE [LARGE SCALE GENOMIC DNA]</scope>
    <source>
        <strain evidence="17 18">F11</strain>
    </source>
</reference>
<keyword evidence="8 15" id="KW-0732">Signal</keyword>
<evidence type="ECO:0000256" key="2">
    <source>
        <dbReference type="ARBA" id="ARBA00003091"/>
    </source>
</evidence>